<dbReference type="PRINTS" id="PR00722">
    <property type="entry name" value="CHYMOTRYPSIN"/>
</dbReference>
<organism evidence="10 11">
    <name type="scientific">Rhynchophorus ferrugineus</name>
    <name type="common">Red palm weevil</name>
    <name type="synonym">Curculio ferrugineus</name>
    <dbReference type="NCBI Taxonomy" id="354439"/>
    <lineage>
        <taxon>Eukaryota</taxon>
        <taxon>Metazoa</taxon>
        <taxon>Ecdysozoa</taxon>
        <taxon>Arthropoda</taxon>
        <taxon>Hexapoda</taxon>
        <taxon>Insecta</taxon>
        <taxon>Pterygota</taxon>
        <taxon>Neoptera</taxon>
        <taxon>Endopterygota</taxon>
        <taxon>Coleoptera</taxon>
        <taxon>Polyphaga</taxon>
        <taxon>Cucujiformia</taxon>
        <taxon>Curculionidae</taxon>
        <taxon>Dryophthorinae</taxon>
        <taxon>Rhynchophorus</taxon>
    </lineage>
</organism>
<dbReference type="GO" id="GO:0006508">
    <property type="term" value="P:proteolysis"/>
    <property type="evidence" value="ECO:0007669"/>
    <property type="project" value="UniProtKB-KW"/>
</dbReference>
<proteinExistence type="inferred from homology"/>
<keyword evidence="11" id="KW-1185">Reference proteome</keyword>
<dbReference type="FunFam" id="2.40.10.10:FF:000002">
    <property type="entry name" value="Transmembrane protease serine"/>
    <property type="match status" value="1"/>
</dbReference>
<dbReference type="GO" id="GO:0005615">
    <property type="term" value="C:extracellular space"/>
    <property type="evidence" value="ECO:0007669"/>
    <property type="project" value="TreeGrafter"/>
</dbReference>
<dbReference type="Gene3D" id="2.40.10.10">
    <property type="entry name" value="Trypsin-like serine proteases"/>
    <property type="match status" value="1"/>
</dbReference>
<evidence type="ECO:0000256" key="3">
    <source>
        <dbReference type="ARBA" id="ARBA00022670"/>
    </source>
</evidence>
<dbReference type="OrthoDB" id="6339452at2759"/>
<dbReference type="InterPro" id="IPR001314">
    <property type="entry name" value="Peptidase_S1A"/>
</dbReference>
<dbReference type="EMBL" id="JAACXV010000022">
    <property type="protein sequence ID" value="KAF7286745.1"/>
    <property type="molecule type" value="Genomic_DNA"/>
</dbReference>
<keyword evidence="2" id="KW-0964">Secreted</keyword>
<evidence type="ECO:0000259" key="9">
    <source>
        <dbReference type="PROSITE" id="PS50240"/>
    </source>
</evidence>
<keyword evidence="3 8" id="KW-0645">Protease</keyword>
<dbReference type="InterPro" id="IPR001254">
    <property type="entry name" value="Trypsin_dom"/>
</dbReference>
<evidence type="ECO:0000256" key="7">
    <source>
        <dbReference type="ARBA" id="ARBA00024195"/>
    </source>
</evidence>
<comment type="subcellular location">
    <subcellularLocation>
        <location evidence="1">Secreted</location>
    </subcellularLocation>
</comment>
<reference evidence="10" key="1">
    <citation type="submission" date="2020-08" db="EMBL/GenBank/DDBJ databases">
        <title>Genome sequencing and assembly of the red palm weevil Rhynchophorus ferrugineus.</title>
        <authorList>
            <person name="Dias G.B."/>
            <person name="Bergman C.M."/>
            <person name="Manee M."/>
        </authorList>
    </citation>
    <scope>NUCLEOTIDE SEQUENCE</scope>
    <source>
        <strain evidence="10">AA-2017</strain>
        <tissue evidence="10">Whole larva</tissue>
    </source>
</reference>
<sequence>MKLVLAFEIQIWILVTNVSHILLEKILRDRPCGRPLGTEFVLQNYRVVAGYDVGYYRYPWYAALVRQKQVSCGGALIGPRTILTAAHCYREYVETANKTGIKLEEVYTVRLGMYNICSTENTVTEYKVEKVQLHELYMSMKPYYDICLLTLANKTDLYHPICLPPKAISLKPKEGTVPGMGTLKYQGPLPCTLHEARLLIYTDDVCKKMIKDTGNDEKAVKNAFCAGYLTGGIDTCQGDSGGPLQALDENGNYVLIGIVSFGFHCAVPGYLGLYTDVSQYRDWIREKSQFDVDFLHDLANNDSTISEFLNGSTESNQISDHKKKRKHLHHDHPYKAPIRIIIIKDRNLVSAIKPIWHHPIKRRN</sequence>
<dbReference type="AlphaFoldDB" id="A0A834IUR2"/>
<keyword evidence="6" id="KW-1015">Disulfide bond</keyword>
<gene>
    <name evidence="10" type="ORF">GWI33_004368</name>
</gene>
<name>A0A834IUR2_RHYFE</name>
<evidence type="ECO:0000313" key="10">
    <source>
        <dbReference type="EMBL" id="KAF7286745.1"/>
    </source>
</evidence>
<dbReference type="Proteomes" id="UP000625711">
    <property type="component" value="Unassembled WGS sequence"/>
</dbReference>
<keyword evidence="4 8" id="KW-0378">Hydrolase</keyword>
<dbReference type="PROSITE" id="PS50240">
    <property type="entry name" value="TRYPSIN_DOM"/>
    <property type="match status" value="1"/>
</dbReference>
<accession>A0A834IUR2</accession>
<dbReference type="InterPro" id="IPR043504">
    <property type="entry name" value="Peptidase_S1_PA_chymotrypsin"/>
</dbReference>
<evidence type="ECO:0000256" key="8">
    <source>
        <dbReference type="RuleBase" id="RU363034"/>
    </source>
</evidence>
<dbReference type="PANTHER" id="PTHR24264">
    <property type="entry name" value="TRYPSIN-RELATED"/>
    <property type="match status" value="1"/>
</dbReference>
<evidence type="ECO:0000256" key="4">
    <source>
        <dbReference type="ARBA" id="ARBA00022801"/>
    </source>
</evidence>
<dbReference type="CDD" id="cd00190">
    <property type="entry name" value="Tryp_SPc"/>
    <property type="match status" value="1"/>
</dbReference>
<evidence type="ECO:0000256" key="5">
    <source>
        <dbReference type="ARBA" id="ARBA00022825"/>
    </source>
</evidence>
<dbReference type="PROSITE" id="PS00135">
    <property type="entry name" value="TRYPSIN_SER"/>
    <property type="match status" value="1"/>
</dbReference>
<evidence type="ECO:0000256" key="6">
    <source>
        <dbReference type="ARBA" id="ARBA00023157"/>
    </source>
</evidence>
<dbReference type="InterPro" id="IPR018114">
    <property type="entry name" value="TRYPSIN_HIS"/>
</dbReference>
<evidence type="ECO:0000256" key="2">
    <source>
        <dbReference type="ARBA" id="ARBA00022525"/>
    </source>
</evidence>
<dbReference type="GO" id="GO:0004252">
    <property type="term" value="F:serine-type endopeptidase activity"/>
    <property type="evidence" value="ECO:0007669"/>
    <property type="project" value="InterPro"/>
</dbReference>
<feature type="domain" description="Peptidase S1" evidence="9">
    <location>
        <begin position="47"/>
        <end position="289"/>
    </location>
</feature>
<protein>
    <recommendedName>
        <fullName evidence="9">Peptidase S1 domain-containing protein</fullName>
    </recommendedName>
</protein>
<dbReference type="Pfam" id="PF00089">
    <property type="entry name" value="Trypsin"/>
    <property type="match status" value="1"/>
</dbReference>
<dbReference type="SMART" id="SM00020">
    <property type="entry name" value="Tryp_SPc"/>
    <property type="match status" value="1"/>
</dbReference>
<dbReference type="SUPFAM" id="SSF50494">
    <property type="entry name" value="Trypsin-like serine proteases"/>
    <property type="match status" value="1"/>
</dbReference>
<evidence type="ECO:0000256" key="1">
    <source>
        <dbReference type="ARBA" id="ARBA00004613"/>
    </source>
</evidence>
<evidence type="ECO:0000313" key="11">
    <source>
        <dbReference type="Proteomes" id="UP000625711"/>
    </source>
</evidence>
<dbReference type="PROSITE" id="PS00134">
    <property type="entry name" value="TRYPSIN_HIS"/>
    <property type="match status" value="1"/>
</dbReference>
<keyword evidence="5 8" id="KW-0720">Serine protease</keyword>
<dbReference type="InterPro" id="IPR009003">
    <property type="entry name" value="Peptidase_S1_PA"/>
</dbReference>
<comment type="caution">
    <text evidence="10">The sequence shown here is derived from an EMBL/GenBank/DDBJ whole genome shotgun (WGS) entry which is preliminary data.</text>
</comment>
<dbReference type="InterPro" id="IPR033116">
    <property type="entry name" value="TRYPSIN_SER"/>
</dbReference>
<dbReference type="PANTHER" id="PTHR24264:SF65">
    <property type="entry name" value="SRCR DOMAIN-CONTAINING PROTEIN"/>
    <property type="match status" value="1"/>
</dbReference>
<comment type="similarity">
    <text evidence="7">Belongs to the peptidase S1 family. CLIP subfamily.</text>
</comment>
<dbReference type="InterPro" id="IPR050127">
    <property type="entry name" value="Serine_Proteases_S1"/>
</dbReference>